<organism evidence="2 3">
    <name type="scientific">Sphingomonas horti</name>
    <dbReference type="NCBI Taxonomy" id="2682842"/>
    <lineage>
        <taxon>Bacteria</taxon>
        <taxon>Pseudomonadati</taxon>
        <taxon>Pseudomonadota</taxon>
        <taxon>Alphaproteobacteria</taxon>
        <taxon>Sphingomonadales</taxon>
        <taxon>Sphingomonadaceae</taxon>
        <taxon>Sphingomonas</taxon>
    </lineage>
</organism>
<proteinExistence type="predicted"/>
<name>A0A6I4IXW5_9SPHN</name>
<dbReference type="RefSeq" id="WP_157025572.1">
    <property type="nucleotide sequence ID" value="NZ_WQMS01000001.1"/>
</dbReference>
<accession>A0A6I4IXW5</accession>
<evidence type="ECO:0000313" key="2">
    <source>
        <dbReference type="EMBL" id="MVO76773.1"/>
    </source>
</evidence>
<evidence type="ECO:0000313" key="3">
    <source>
        <dbReference type="Proteomes" id="UP000441389"/>
    </source>
</evidence>
<keyword evidence="3" id="KW-1185">Reference proteome</keyword>
<comment type="caution">
    <text evidence="2">The sequence shown here is derived from an EMBL/GenBank/DDBJ whole genome shotgun (WGS) entry which is preliminary data.</text>
</comment>
<gene>
    <name evidence="2" type="ORF">GON01_02305</name>
</gene>
<dbReference type="EMBL" id="WQMS01000001">
    <property type="protein sequence ID" value="MVO76773.1"/>
    <property type="molecule type" value="Genomic_DNA"/>
</dbReference>
<feature type="domain" description="PilZ" evidence="1">
    <location>
        <begin position="11"/>
        <end position="91"/>
    </location>
</feature>
<dbReference type="GO" id="GO:0035438">
    <property type="term" value="F:cyclic-di-GMP binding"/>
    <property type="evidence" value="ECO:0007669"/>
    <property type="project" value="InterPro"/>
</dbReference>
<protein>
    <recommendedName>
        <fullName evidence="1">PilZ domain-containing protein</fullName>
    </recommendedName>
</protein>
<sequence>MASQGLDRDGRAEPRLKVFRLGRARADGVPFKVHILDVSKLGARLHASQAPDLGIRITLDCASVSASGTVRWVDARRFGIRFDKPLVQSELATIVAADGA</sequence>
<evidence type="ECO:0000259" key="1">
    <source>
        <dbReference type="Pfam" id="PF07238"/>
    </source>
</evidence>
<dbReference type="Proteomes" id="UP000441389">
    <property type="component" value="Unassembled WGS sequence"/>
</dbReference>
<dbReference type="InterPro" id="IPR009875">
    <property type="entry name" value="PilZ_domain"/>
</dbReference>
<dbReference type="AlphaFoldDB" id="A0A6I4IXW5"/>
<dbReference type="Pfam" id="PF07238">
    <property type="entry name" value="PilZ"/>
    <property type="match status" value="1"/>
</dbReference>
<reference evidence="2 3" key="1">
    <citation type="submission" date="2019-12" db="EMBL/GenBank/DDBJ databases">
        <authorList>
            <person name="Huq M.A."/>
        </authorList>
    </citation>
    <scope>NUCLEOTIDE SEQUENCE [LARGE SCALE GENOMIC DNA]</scope>
    <source>
        <strain evidence="2 3">MAH-20</strain>
    </source>
</reference>
<dbReference type="SUPFAM" id="SSF141371">
    <property type="entry name" value="PilZ domain-like"/>
    <property type="match status" value="1"/>
</dbReference>